<comment type="caution">
    <text evidence="1">The sequence shown here is derived from an EMBL/GenBank/DDBJ whole genome shotgun (WGS) entry which is preliminary data.</text>
</comment>
<dbReference type="Proteomes" id="UP000015001">
    <property type="component" value="Unassembled WGS sequence"/>
</dbReference>
<organism evidence="1 2">
    <name type="scientific">Streptomyces afghaniensis 772</name>
    <dbReference type="NCBI Taxonomy" id="1283301"/>
    <lineage>
        <taxon>Bacteria</taxon>
        <taxon>Bacillati</taxon>
        <taxon>Actinomycetota</taxon>
        <taxon>Actinomycetes</taxon>
        <taxon>Kitasatosporales</taxon>
        <taxon>Streptomycetaceae</taxon>
        <taxon>Streptomyces</taxon>
    </lineage>
</organism>
<keyword evidence="2" id="KW-1185">Reference proteome</keyword>
<dbReference type="AlphaFoldDB" id="S4MHS0"/>
<sequence length="76" mass="8154">MRDGGQRRGGLRAGQWAGLRGGRWCGLVQRPRRLVAEGRLRVGLPGALVPTGLACRSRCDTLVGELREKSSGRGLS</sequence>
<reference evidence="1 2" key="1">
    <citation type="submission" date="2013-02" db="EMBL/GenBank/DDBJ databases">
        <title>Draft Genome Sequence of Streptomyces afghaniensis, Which Produces Compounds of the Julimycin B-Complex.</title>
        <authorList>
            <person name="Gruening B.A."/>
            <person name="Praeg A."/>
            <person name="Erxleben A."/>
            <person name="Guenther S."/>
            <person name="Fiedler H.-P."/>
            <person name="Goodfellow M."/>
            <person name="Mueller M."/>
        </authorList>
    </citation>
    <scope>NUCLEOTIDE SEQUENCE [LARGE SCALE GENOMIC DNA]</scope>
    <source>
        <strain evidence="1 2">772</strain>
    </source>
</reference>
<protein>
    <submittedName>
        <fullName evidence="1">Uncharacterized protein</fullName>
    </submittedName>
</protein>
<proteinExistence type="predicted"/>
<name>S4MHS0_9ACTN</name>
<gene>
    <name evidence="1" type="ORF">STAFG_3835</name>
</gene>
<evidence type="ECO:0000313" key="1">
    <source>
        <dbReference type="EMBL" id="EPJ39103.1"/>
    </source>
</evidence>
<evidence type="ECO:0000313" key="2">
    <source>
        <dbReference type="Proteomes" id="UP000015001"/>
    </source>
</evidence>
<dbReference type="EMBL" id="AOPY01001433">
    <property type="protein sequence ID" value="EPJ39103.1"/>
    <property type="molecule type" value="Genomic_DNA"/>
</dbReference>
<accession>S4MHS0</accession>
<dbReference type="PATRIC" id="fig|1283301.3.peg.3805"/>
<dbReference type="HOGENOM" id="CLU_2652739_0_0_11"/>